<dbReference type="InterPro" id="IPR017853">
    <property type="entry name" value="GH"/>
</dbReference>
<dbReference type="EMBL" id="BDSP01000240">
    <property type="protein sequence ID" value="GAX26201.1"/>
    <property type="molecule type" value="Genomic_DNA"/>
</dbReference>
<name>A0A1Z5KJI4_FISSO</name>
<dbReference type="SMART" id="SM00606">
    <property type="entry name" value="CBD_IV"/>
    <property type="match status" value="2"/>
</dbReference>
<comment type="similarity">
    <text evidence="1">Belongs to the glycosyl hydrolase 5 (cellulase A) family.</text>
</comment>
<dbReference type="PANTHER" id="PTHR31297:SF13">
    <property type="entry name" value="PUTATIVE-RELATED"/>
    <property type="match status" value="1"/>
</dbReference>
<dbReference type="InterPro" id="IPR005084">
    <property type="entry name" value="CBM6"/>
</dbReference>
<dbReference type="PANTHER" id="PTHR31297">
    <property type="entry name" value="GLUCAN ENDO-1,6-BETA-GLUCOSIDASE B"/>
    <property type="match status" value="1"/>
</dbReference>
<proteinExistence type="inferred from homology"/>
<keyword evidence="2 5" id="KW-0732">Signal</keyword>
<dbReference type="GO" id="GO:0005576">
    <property type="term" value="C:extracellular region"/>
    <property type="evidence" value="ECO:0007669"/>
    <property type="project" value="TreeGrafter"/>
</dbReference>
<dbReference type="Gene3D" id="3.20.20.80">
    <property type="entry name" value="Glycosidases"/>
    <property type="match status" value="1"/>
</dbReference>
<dbReference type="CDD" id="cd04080">
    <property type="entry name" value="CBM6_cellulase-like"/>
    <property type="match status" value="1"/>
</dbReference>
<organism evidence="7 8">
    <name type="scientific">Fistulifera solaris</name>
    <name type="common">Oleaginous diatom</name>
    <dbReference type="NCBI Taxonomy" id="1519565"/>
    <lineage>
        <taxon>Eukaryota</taxon>
        <taxon>Sar</taxon>
        <taxon>Stramenopiles</taxon>
        <taxon>Ochrophyta</taxon>
        <taxon>Bacillariophyta</taxon>
        <taxon>Bacillariophyceae</taxon>
        <taxon>Bacillariophycidae</taxon>
        <taxon>Naviculales</taxon>
        <taxon>Naviculaceae</taxon>
        <taxon>Fistulifera</taxon>
    </lineage>
</organism>
<dbReference type="InParanoid" id="A0A1Z5KJI4"/>
<feature type="chain" id="PRO_5013165263" description="CBM6 domain-containing protein" evidence="5">
    <location>
        <begin position="22"/>
        <end position="777"/>
    </location>
</feature>
<dbReference type="InterPro" id="IPR050386">
    <property type="entry name" value="Glycosyl_hydrolase_5"/>
</dbReference>
<dbReference type="InterPro" id="IPR006584">
    <property type="entry name" value="Cellulose-bd_IV"/>
</dbReference>
<dbReference type="InterPro" id="IPR008979">
    <property type="entry name" value="Galactose-bd-like_sf"/>
</dbReference>
<dbReference type="GO" id="GO:0009986">
    <property type="term" value="C:cell surface"/>
    <property type="evidence" value="ECO:0007669"/>
    <property type="project" value="TreeGrafter"/>
</dbReference>
<dbReference type="OrthoDB" id="1887033at2759"/>
<sequence length="777" mass="86662">MRFLSIHILTVALSLLLTVEAGRELHLGADHENDHYYSLVSAVNFDNSSGVETRISSEALKSLRYMHIGDFAAYQVDLAVAAPYLMQLRIASPVGEGSIEIVNLQTQQVLATVETINATGDWSQWITIEREIELPAGLSILQVRATQPGWELLWLSLLEMDPLITTEAPIPLITPAPMAPLVPSPVVDPVPLMTMTPVATALPTSSIPSLAPSSVPTAMPTRQPVPLPGPATGFVRAHERLIVGPDGNQLQLKGMVLGGWMVLQPYLVLAENYTNTSSELFDLVEKTVGSDQMMEFRQSWLDNFVTHEDVRELKSLGFNIIKAPLHYELFTLPIQEEPVRGQDTWIMTGFDLVDQLLEWAAEEEIYVLLDLQAAPGGQNFDNATDYDPRFYSFWQDGENQRKAIALWREIAIRYADNPWVAGYDLLNSVGWNFDETDITKHQNGCDEETNGPLRLFYNGAINAIRDFDTNHMIVLAGNCWGTNHKGLFPMNDDNVVLGFRMSWTSLKEGEKAQRDVPPEETIFQQLFEREKYNVPLIMTHAGDFHNKWYSDTTSMLEANDIGWTWFTWKKMNSTDSPFEIYSTTSYNTLLSHWDYKCDDIHVESAFRALMQIANNTQLSKTRRNRPVIEALLNEVRNCDSALQYEVTTAEPRRIEGEDFCMSLGVATELGADVDSVGSNVGWLNSGSTISYKIGVAVPGTYNLKFRIASPSGDGGLTIQSNGIQIGSSSGFTRTYGWQNWADVDTSVILPAGVQVLDIISTGPGWNLNWLELSFVSA</sequence>
<gene>
    <name evidence="7" type="ORF">FisN_16Lh018</name>
</gene>
<protein>
    <recommendedName>
        <fullName evidence="6">CBM6 domain-containing protein</fullName>
    </recommendedName>
</protein>
<dbReference type="GO" id="GO:0009251">
    <property type="term" value="P:glucan catabolic process"/>
    <property type="evidence" value="ECO:0007669"/>
    <property type="project" value="TreeGrafter"/>
</dbReference>
<feature type="domain" description="CBM6" evidence="6">
    <location>
        <begin position="38"/>
        <end position="158"/>
    </location>
</feature>
<keyword evidence="8" id="KW-1185">Reference proteome</keyword>
<dbReference type="Pfam" id="PF00150">
    <property type="entry name" value="Cellulase"/>
    <property type="match status" value="1"/>
</dbReference>
<dbReference type="GO" id="GO:0030246">
    <property type="term" value="F:carbohydrate binding"/>
    <property type="evidence" value="ECO:0007669"/>
    <property type="project" value="InterPro"/>
</dbReference>
<dbReference type="GO" id="GO:0008422">
    <property type="term" value="F:beta-glucosidase activity"/>
    <property type="evidence" value="ECO:0007669"/>
    <property type="project" value="TreeGrafter"/>
</dbReference>
<evidence type="ECO:0000256" key="1">
    <source>
        <dbReference type="ARBA" id="ARBA00005641"/>
    </source>
</evidence>
<evidence type="ECO:0000259" key="6">
    <source>
        <dbReference type="PROSITE" id="PS51175"/>
    </source>
</evidence>
<feature type="domain" description="CBM6" evidence="6">
    <location>
        <begin position="652"/>
        <end position="773"/>
    </location>
</feature>
<dbReference type="Gene3D" id="2.60.120.260">
    <property type="entry name" value="Galactose-binding domain-like"/>
    <property type="match status" value="2"/>
</dbReference>
<keyword evidence="3" id="KW-0378">Hydrolase</keyword>
<accession>A0A1Z5KJI4</accession>
<dbReference type="Pfam" id="PF03422">
    <property type="entry name" value="CBM_6"/>
    <property type="match status" value="2"/>
</dbReference>
<dbReference type="Proteomes" id="UP000198406">
    <property type="component" value="Unassembled WGS sequence"/>
</dbReference>
<keyword evidence="4" id="KW-0326">Glycosidase</keyword>
<evidence type="ECO:0000256" key="3">
    <source>
        <dbReference type="ARBA" id="ARBA00022801"/>
    </source>
</evidence>
<dbReference type="AlphaFoldDB" id="A0A1Z5KJI4"/>
<comment type="caution">
    <text evidence="7">The sequence shown here is derived from an EMBL/GenBank/DDBJ whole genome shotgun (WGS) entry which is preliminary data.</text>
</comment>
<evidence type="ECO:0000256" key="4">
    <source>
        <dbReference type="ARBA" id="ARBA00023295"/>
    </source>
</evidence>
<evidence type="ECO:0000313" key="7">
    <source>
        <dbReference type="EMBL" id="GAX26201.1"/>
    </source>
</evidence>
<reference evidence="7 8" key="1">
    <citation type="journal article" date="2015" name="Plant Cell">
        <title>Oil accumulation by the oleaginous diatom Fistulifera solaris as revealed by the genome and transcriptome.</title>
        <authorList>
            <person name="Tanaka T."/>
            <person name="Maeda Y."/>
            <person name="Veluchamy A."/>
            <person name="Tanaka M."/>
            <person name="Abida H."/>
            <person name="Marechal E."/>
            <person name="Bowler C."/>
            <person name="Muto M."/>
            <person name="Sunaga Y."/>
            <person name="Tanaka M."/>
            <person name="Yoshino T."/>
            <person name="Taniguchi T."/>
            <person name="Fukuda Y."/>
            <person name="Nemoto M."/>
            <person name="Matsumoto M."/>
            <person name="Wong P.S."/>
            <person name="Aburatani S."/>
            <person name="Fujibuchi W."/>
        </authorList>
    </citation>
    <scope>NUCLEOTIDE SEQUENCE [LARGE SCALE GENOMIC DNA]</scope>
    <source>
        <strain evidence="7 8">JPCC DA0580</strain>
    </source>
</reference>
<evidence type="ECO:0000256" key="2">
    <source>
        <dbReference type="ARBA" id="ARBA00022729"/>
    </source>
</evidence>
<evidence type="ECO:0000256" key="5">
    <source>
        <dbReference type="SAM" id="SignalP"/>
    </source>
</evidence>
<feature type="signal peptide" evidence="5">
    <location>
        <begin position="1"/>
        <end position="21"/>
    </location>
</feature>
<dbReference type="SUPFAM" id="SSF51445">
    <property type="entry name" value="(Trans)glycosidases"/>
    <property type="match status" value="1"/>
</dbReference>
<evidence type="ECO:0000313" key="8">
    <source>
        <dbReference type="Proteomes" id="UP000198406"/>
    </source>
</evidence>
<dbReference type="SUPFAM" id="SSF49785">
    <property type="entry name" value="Galactose-binding domain-like"/>
    <property type="match status" value="2"/>
</dbReference>
<dbReference type="InterPro" id="IPR001547">
    <property type="entry name" value="Glyco_hydro_5"/>
</dbReference>
<dbReference type="CDD" id="cd04084">
    <property type="entry name" value="CBM6_xylanase-like"/>
    <property type="match status" value="1"/>
</dbReference>
<dbReference type="PROSITE" id="PS51175">
    <property type="entry name" value="CBM6"/>
    <property type="match status" value="2"/>
</dbReference>